<evidence type="ECO:0000256" key="2">
    <source>
        <dbReference type="ARBA" id="ARBA00022801"/>
    </source>
</evidence>
<evidence type="ECO:0000256" key="1">
    <source>
        <dbReference type="ARBA" id="ARBA00010838"/>
    </source>
</evidence>
<name>A0ABN8L7M3_CHISP</name>
<evidence type="ECO:0000256" key="4">
    <source>
        <dbReference type="RuleBase" id="RU003690"/>
    </source>
</evidence>
<dbReference type="Gene3D" id="3.20.20.80">
    <property type="entry name" value="Glycosidases"/>
    <property type="match status" value="1"/>
</dbReference>
<comment type="similarity">
    <text evidence="1 4">Belongs to the glycosyl hydrolase 1 family.</text>
</comment>
<evidence type="ECO:0000313" key="5">
    <source>
        <dbReference type="EMBL" id="CAH2984934.1"/>
    </source>
</evidence>
<evidence type="ECO:0000313" key="6">
    <source>
        <dbReference type="Proteomes" id="UP001153292"/>
    </source>
</evidence>
<evidence type="ECO:0000256" key="3">
    <source>
        <dbReference type="ARBA" id="ARBA00023295"/>
    </source>
</evidence>
<dbReference type="PRINTS" id="PR00131">
    <property type="entry name" value="GLHYDRLASE1"/>
</dbReference>
<dbReference type="EMBL" id="OU963895">
    <property type="protein sequence ID" value="CAH2984934.1"/>
    <property type="molecule type" value="Genomic_DNA"/>
</dbReference>
<dbReference type="PANTHER" id="PTHR10353:SF36">
    <property type="entry name" value="LP05116P"/>
    <property type="match status" value="1"/>
</dbReference>
<dbReference type="InterPro" id="IPR001360">
    <property type="entry name" value="Glyco_hydro_1"/>
</dbReference>
<keyword evidence="3" id="KW-0326">Glycosidase</keyword>
<dbReference type="Proteomes" id="UP001153292">
    <property type="component" value="Chromosome 2"/>
</dbReference>
<keyword evidence="6" id="KW-1185">Reference proteome</keyword>
<keyword evidence="2" id="KW-0378">Hydrolase</keyword>
<reference evidence="5" key="1">
    <citation type="submission" date="2021-12" db="EMBL/GenBank/DDBJ databases">
        <authorList>
            <person name="King R."/>
        </authorList>
    </citation>
    <scope>NUCLEOTIDE SEQUENCE</scope>
</reference>
<evidence type="ECO:0008006" key="7">
    <source>
        <dbReference type="Google" id="ProtNLM"/>
    </source>
</evidence>
<gene>
    <name evidence="5" type="ORF">CHILSU_LOCUS4837</name>
</gene>
<accession>A0ABN8L7M3</accession>
<dbReference type="PANTHER" id="PTHR10353">
    <property type="entry name" value="GLYCOSYL HYDROLASE"/>
    <property type="match status" value="1"/>
</dbReference>
<organism evidence="5 6">
    <name type="scientific">Chilo suppressalis</name>
    <name type="common">Asiatic rice borer moth</name>
    <dbReference type="NCBI Taxonomy" id="168631"/>
    <lineage>
        <taxon>Eukaryota</taxon>
        <taxon>Metazoa</taxon>
        <taxon>Ecdysozoa</taxon>
        <taxon>Arthropoda</taxon>
        <taxon>Hexapoda</taxon>
        <taxon>Insecta</taxon>
        <taxon>Pterygota</taxon>
        <taxon>Neoptera</taxon>
        <taxon>Endopterygota</taxon>
        <taxon>Lepidoptera</taxon>
        <taxon>Glossata</taxon>
        <taxon>Ditrysia</taxon>
        <taxon>Pyraloidea</taxon>
        <taxon>Crambidae</taxon>
        <taxon>Crambinae</taxon>
        <taxon>Chilo</taxon>
    </lineage>
</organism>
<sequence length="481" mass="55016">MMRVLPEGMQLGVASAAYQIEGGWNVTDKSLSIWDTFGDIPGTIADNTTAKDACKSYEYYKRDVAMLHFLGVMFYRFSISWPRVLPNGFANKISKDGAAYYNNLIDELLANGITPVVTMYHWDLPQNLQDLGGWTNPLIADWFEDYARVLFDLYGDRVKTWITLNEPKQIGLYGYGTRRFAPGINAHGIGEYLSAKNMLMAHARAWHLYDKEYRAKENGTIGITIATDFREGQTDEPEDIQAGLDAMDFEVGLYSHPIFTDKGGFPERVVKLVEEKSKQQGYPQSRLPEFSKDEIEFVKGTSDFYGFNHYSTKFYTRKTYKEGMYPVPSYDDDLGAVWSLLDYEVAILPHCTAIPQGIRKALKWVKDNCNNPPIMITENGFGTLAGLYDEERISYLIKYMDSILDAVEVDGCNVLCYTLWSIMDNFEWSSGLSIKFGIFEVDYEDDARPRKARQSALWYKDLVATRTLKPEYRPFVDNMVF</sequence>
<protein>
    <recommendedName>
        <fullName evidence="7">Seminal fluid protein</fullName>
    </recommendedName>
</protein>
<dbReference type="SUPFAM" id="SSF51445">
    <property type="entry name" value="(Trans)glycosidases"/>
    <property type="match status" value="1"/>
</dbReference>
<dbReference type="InterPro" id="IPR017853">
    <property type="entry name" value="GH"/>
</dbReference>
<proteinExistence type="inferred from homology"/>
<dbReference type="Pfam" id="PF00232">
    <property type="entry name" value="Glyco_hydro_1"/>
    <property type="match status" value="1"/>
</dbReference>